<protein>
    <submittedName>
        <fullName evidence="1">Uncharacterized protein</fullName>
    </submittedName>
</protein>
<name>A0ABP9SUF0_9ACTN</name>
<evidence type="ECO:0000313" key="2">
    <source>
        <dbReference type="Proteomes" id="UP001501570"/>
    </source>
</evidence>
<reference evidence="2" key="1">
    <citation type="journal article" date="2019" name="Int. J. Syst. Evol. Microbiol.">
        <title>The Global Catalogue of Microorganisms (GCM) 10K type strain sequencing project: providing services to taxonomists for standard genome sequencing and annotation.</title>
        <authorList>
            <consortium name="The Broad Institute Genomics Platform"/>
            <consortium name="The Broad Institute Genome Sequencing Center for Infectious Disease"/>
            <person name="Wu L."/>
            <person name="Ma J."/>
        </authorList>
    </citation>
    <scope>NUCLEOTIDE SEQUENCE [LARGE SCALE GENOMIC DNA]</scope>
    <source>
        <strain evidence="2">JCM 18304</strain>
    </source>
</reference>
<evidence type="ECO:0000313" key="1">
    <source>
        <dbReference type="EMBL" id="GAA5202573.1"/>
    </source>
</evidence>
<comment type="caution">
    <text evidence="1">The sequence shown here is derived from an EMBL/GenBank/DDBJ whole genome shotgun (WGS) entry which is preliminary data.</text>
</comment>
<dbReference type="EMBL" id="BAABJQ010000097">
    <property type="protein sequence ID" value="GAA5202573.1"/>
    <property type="molecule type" value="Genomic_DNA"/>
</dbReference>
<sequence>MFWVAGREEEAMLWLLSVSEMGWLQSVYRVLPVYLSQPTKSFSEVSDWFAQPLPQPWLNSQGRHAHHAPLGSRRHIGTPFDGTPFDGLGTPFDGTPFDRLGTPFEGATF</sequence>
<dbReference type="Proteomes" id="UP001501570">
    <property type="component" value="Unassembled WGS sequence"/>
</dbReference>
<gene>
    <name evidence="1" type="ORF">GCM10023322_84310</name>
</gene>
<accession>A0ABP9SUF0</accession>
<proteinExistence type="predicted"/>
<keyword evidence="2" id="KW-1185">Reference proteome</keyword>
<organism evidence="1 2">
    <name type="scientific">Rugosimonospora acidiphila</name>
    <dbReference type="NCBI Taxonomy" id="556531"/>
    <lineage>
        <taxon>Bacteria</taxon>
        <taxon>Bacillati</taxon>
        <taxon>Actinomycetota</taxon>
        <taxon>Actinomycetes</taxon>
        <taxon>Micromonosporales</taxon>
        <taxon>Micromonosporaceae</taxon>
        <taxon>Rugosimonospora</taxon>
    </lineage>
</organism>